<dbReference type="InterPro" id="IPR037278">
    <property type="entry name" value="ARFGAP/RecO"/>
</dbReference>
<dbReference type="GO" id="GO:0006310">
    <property type="term" value="P:DNA recombination"/>
    <property type="evidence" value="ECO:0007669"/>
    <property type="project" value="UniProtKB-KW"/>
</dbReference>
<evidence type="ECO:0000313" key="6">
    <source>
        <dbReference type="Proteomes" id="UP000193200"/>
    </source>
</evidence>
<keyword evidence="1" id="KW-0227">DNA damage</keyword>
<name>A0A1Y5SNP3_9PROT</name>
<gene>
    <name evidence="5" type="ORF">OCH7691_01868</name>
</gene>
<organism evidence="5 6">
    <name type="scientific">Oceanibacterium hippocampi</name>
    <dbReference type="NCBI Taxonomy" id="745714"/>
    <lineage>
        <taxon>Bacteria</taxon>
        <taxon>Pseudomonadati</taxon>
        <taxon>Pseudomonadota</taxon>
        <taxon>Alphaproteobacteria</taxon>
        <taxon>Sneathiellales</taxon>
        <taxon>Sneathiellaceae</taxon>
        <taxon>Oceanibacterium</taxon>
    </lineage>
</organism>
<dbReference type="InterPro" id="IPR003717">
    <property type="entry name" value="RecO"/>
</dbReference>
<dbReference type="Proteomes" id="UP000193200">
    <property type="component" value="Unassembled WGS sequence"/>
</dbReference>
<evidence type="ECO:0000256" key="1">
    <source>
        <dbReference type="ARBA" id="ARBA00022763"/>
    </source>
</evidence>
<proteinExistence type="predicted"/>
<evidence type="ECO:0000256" key="3">
    <source>
        <dbReference type="ARBA" id="ARBA00023204"/>
    </source>
</evidence>
<dbReference type="Gene3D" id="1.20.1440.120">
    <property type="entry name" value="Recombination protein O, C-terminal domain"/>
    <property type="match status" value="1"/>
</dbReference>
<dbReference type="NCBIfam" id="TIGR00613">
    <property type="entry name" value="reco"/>
    <property type="match status" value="1"/>
</dbReference>
<dbReference type="GO" id="GO:0006302">
    <property type="term" value="P:double-strand break repair"/>
    <property type="evidence" value="ECO:0007669"/>
    <property type="project" value="TreeGrafter"/>
</dbReference>
<dbReference type="SUPFAM" id="SSF57863">
    <property type="entry name" value="ArfGap/RecO-like zinc finger"/>
    <property type="match status" value="1"/>
</dbReference>
<keyword evidence="2" id="KW-0233">DNA recombination</keyword>
<dbReference type="EMBL" id="FWFR01000001">
    <property type="protein sequence ID" value="SLN44311.1"/>
    <property type="molecule type" value="Genomic_DNA"/>
</dbReference>
<dbReference type="GO" id="GO:0043590">
    <property type="term" value="C:bacterial nucleoid"/>
    <property type="evidence" value="ECO:0007669"/>
    <property type="project" value="TreeGrafter"/>
</dbReference>
<evidence type="ECO:0000256" key="2">
    <source>
        <dbReference type="ARBA" id="ARBA00023172"/>
    </source>
</evidence>
<sequence>MIHVMTRAHGRHCGLVRGGGGRRLAGVLQPGNQLSVDWTGRLEQHLGTFKVELSNARAAPLLDDRKRLAALSAACALCEVALPEREPHGPLYDALLILLEALADDDLTWPMVYLRWELGLLAELGFGLDLDACALTGATEGLAYVSPRSGRAATAEAAGLHRHKLLALPGFFVGERGVGPSDDAADDIRAGFALTGHFLERWLFDGGPAKMPAARQRLAANFASAPTRSGGI</sequence>
<dbReference type="InterPro" id="IPR042242">
    <property type="entry name" value="RecO_C"/>
</dbReference>
<evidence type="ECO:0000259" key="4">
    <source>
        <dbReference type="Pfam" id="PF11967"/>
    </source>
</evidence>
<dbReference type="InterPro" id="IPR022572">
    <property type="entry name" value="DNA_rep/recomb_RecO_N"/>
</dbReference>
<protein>
    <submittedName>
        <fullName evidence="5">DNA repair protein RecO</fullName>
    </submittedName>
</protein>
<keyword evidence="6" id="KW-1185">Reference proteome</keyword>
<dbReference type="InParanoid" id="A0A1Y5SNP3"/>
<accession>A0A1Y5SNP3</accession>
<reference evidence="5 6" key="1">
    <citation type="submission" date="2017-03" db="EMBL/GenBank/DDBJ databases">
        <authorList>
            <person name="Afonso C.L."/>
            <person name="Miller P.J."/>
            <person name="Scott M.A."/>
            <person name="Spackman E."/>
            <person name="Goraichik I."/>
            <person name="Dimitrov K.M."/>
            <person name="Suarez D.L."/>
            <person name="Swayne D.E."/>
        </authorList>
    </citation>
    <scope>NUCLEOTIDE SEQUENCE [LARGE SCALE GENOMIC DNA]</scope>
    <source>
        <strain evidence="5 6">CECT 7691</strain>
    </source>
</reference>
<dbReference type="Pfam" id="PF02565">
    <property type="entry name" value="RecO_C"/>
    <property type="match status" value="1"/>
</dbReference>
<feature type="domain" description="DNA replication/recombination mediator RecO N-terminal" evidence="4">
    <location>
        <begin position="2"/>
        <end position="53"/>
    </location>
</feature>
<dbReference type="PANTHER" id="PTHR33991">
    <property type="entry name" value="DNA REPAIR PROTEIN RECO"/>
    <property type="match status" value="1"/>
</dbReference>
<dbReference type="Pfam" id="PF11967">
    <property type="entry name" value="RecO_N"/>
    <property type="match status" value="1"/>
</dbReference>
<keyword evidence="3" id="KW-0234">DNA repair</keyword>
<dbReference type="AlphaFoldDB" id="A0A1Y5SNP3"/>
<dbReference type="PANTHER" id="PTHR33991:SF1">
    <property type="entry name" value="DNA REPAIR PROTEIN RECO"/>
    <property type="match status" value="1"/>
</dbReference>
<evidence type="ECO:0000313" key="5">
    <source>
        <dbReference type="EMBL" id="SLN44311.1"/>
    </source>
</evidence>